<evidence type="ECO:0000256" key="10">
    <source>
        <dbReference type="SAM" id="Phobius"/>
    </source>
</evidence>
<feature type="domain" description="K+ potassium transporter C-terminal" evidence="12">
    <location>
        <begin position="474"/>
        <end position="607"/>
    </location>
</feature>
<feature type="transmembrane region" description="Helical" evidence="10">
    <location>
        <begin position="340"/>
        <end position="360"/>
    </location>
</feature>
<evidence type="ECO:0000256" key="6">
    <source>
        <dbReference type="ARBA" id="ARBA00022958"/>
    </source>
</evidence>
<feature type="transmembrane region" description="Helical" evidence="10">
    <location>
        <begin position="102"/>
        <end position="123"/>
    </location>
</feature>
<evidence type="ECO:0000256" key="7">
    <source>
        <dbReference type="ARBA" id="ARBA00022989"/>
    </source>
</evidence>
<feature type="transmembrane region" description="Helical" evidence="10">
    <location>
        <begin position="286"/>
        <end position="319"/>
    </location>
</feature>
<feature type="transmembrane region" description="Helical" evidence="10">
    <location>
        <begin position="143"/>
        <end position="160"/>
    </location>
</feature>
<organism evidence="13">
    <name type="scientific">Sulfurihydrogenibium azorense</name>
    <dbReference type="NCBI Taxonomy" id="309806"/>
    <lineage>
        <taxon>Bacteria</taxon>
        <taxon>Pseudomonadati</taxon>
        <taxon>Aquificota</taxon>
        <taxon>Aquificia</taxon>
        <taxon>Aquificales</taxon>
        <taxon>Hydrogenothermaceae</taxon>
        <taxon>Sulfurihydrogenibium</taxon>
    </lineage>
</organism>
<feature type="transmembrane region" description="Helical" evidence="10">
    <location>
        <begin position="45"/>
        <end position="67"/>
    </location>
</feature>
<keyword evidence="7 10" id="KW-1133">Transmembrane helix</keyword>
<dbReference type="Pfam" id="PF02705">
    <property type="entry name" value="K_trans"/>
    <property type="match status" value="1"/>
</dbReference>
<reference evidence="13" key="1">
    <citation type="journal article" date="2020" name="mSystems">
        <title>Genome- and Community-Level Interaction Insights into Carbon Utilization and Element Cycling Functions of Hydrothermarchaeota in Hydrothermal Sediment.</title>
        <authorList>
            <person name="Zhou Z."/>
            <person name="Liu Y."/>
            <person name="Xu W."/>
            <person name="Pan J."/>
            <person name="Luo Z.H."/>
            <person name="Li M."/>
        </authorList>
    </citation>
    <scope>NUCLEOTIDE SEQUENCE [LARGE SCALE GENOMIC DNA]</scope>
    <source>
        <strain evidence="13">SpSt-1257</strain>
    </source>
</reference>
<dbReference type="PANTHER" id="PTHR30540">
    <property type="entry name" value="OSMOTIC STRESS POTASSIUM TRANSPORTER"/>
    <property type="match status" value="1"/>
</dbReference>
<accession>A0A831YCR6</accession>
<dbReference type="AlphaFoldDB" id="A0A831YCR6"/>
<evidence type="ECO:0000313" key="13">
    <source>
        <dbReference type="EMBL" id="HEV09416.1"/>
    </source>
</evidence>
<dbReference type="InterPro" id="IPR053951">
    <property type="entry name" value="K_trans_N"/>
</dbReference>
<sequence>MVSQDKVTVANVIRAIGSVFGDIGTSPLYTFAVIILITKPKIDEIVGIASLIIWTLILIPTVQYAWFAMNLSLRGEGSILVLGEIASSLTNSKKARLIHRAFMILGIGFLLGDGIITPAITILSSVEGLRLINGLENLQQETILAIAIIITLVLFSVQKFGTGKIGIAFGPIMSIYFLSIFLMGLYYILQNPTVLKAFSPLEAISFIQNHPIIAFLALSEVILAATGGEAMYADMGHIGKNAIRVAWIFVFTAVSMSYLGQAAFLINNNLKVENPFFFGANLLLGNNLYIGFLILVTMVGIIASQALISGVFSLIFQAINARLVPLLKVNHTSTEISTQIYIPVVNFFLLLGVLIMFFVFRESEKMASAYGFAVNVDMVITSILLAYIYFKLRKYPFFVGSIFLFLIDLTFLMSNTIKIPHGAFWPILFAMPPIFIISLYVIGQYRISQKGRFMEVEKFIENFNKVYPNKCHIKGTAVFLLRDIKRIPPYIVETVFNHGIVYETNIFLSMVKKDSPFGIKSYFKEDLTQGIKYAVIEYGYQEIVNVERELRNLDINERVVFYGVDNVYSEKLIWKLFGLIKRIFANFAEFYQLPPMKVHGVVVRIEL</sequence>
<dbReference type="PANTHER" id="PTHR30540:SF83">
    <property type="entry name" value="K+ POTASSIUM TRANSPORTER"/>
    <property type="match status" value="1"/>
</dbReference>
<keyword evidence="2" id="KW-0813">Transport</keyword>
<evidence type="ECO:0000256" key="4">
    <source>
        <dbReference type="ARBA" id="ARBA00022692"/>
    </source>
</evidence>
<feature type="domain" description="K+ potassium transporter integral membrane" evidence="11">
    <location>
        <begin position="13"/>
        <end position="459"/>
    </location>
</feature>
<comment type="caution">
    <text evidence="13">The sequence shown here is derived from an EMBL/GenBank/DDBJ whole genome shotgun (WGS) entry which is preliminary data.</text>
</comment>
<keyword evidence="8" id="KW-0406">Ion transport</keyword>
<feature type="transmembrane region" description="Helical" evidence="10">
    <location>
        <begin position="245"/>
        <end position="266"/>
    </location>
</feature>
<dbReference type="GO" id="GO:0016020">
    <property type="term" value="C:membrane"/>
    <property type="evidence" value="ECO:0007669"/>
    <property type="project" value="UniProtKB-SubCell"/>
</dbReference>
<keyword evidence="4 10" id="KW-0812">Transmembrane</keyword>
<evidence type="ECO:0000256" key="2">
    <source>
        <dbReference type="ARBA" id="ARBA00022448"/>
    </source>
</evidence>
<evidence type="ECO:0000256" key="5">
    <source>
        <dbReference type="ARBA" id="ARBA00022847"/>
    </source>
</evidence>
<keyword evidence="3" id="KW-0633">Potassium transport</keyword>
<keyword evidence="5" id="KW-0769">Symport</keyword>
<evidence type="ECO:0000256" key="8">
    <source>
        <dbReference type="ARBA" id="ARBA00023065"/>
    </source>
</evidence>
<dbReference type="GO" id="GO:0015293">
    <property type="term" value="F:symporter activity"/>
    <property type="evidence" value="ECO:0007669"/>
    <property type="project" value="UniProtKB-KW"/>
</dbReference>
<evidence type="ECO:0000256" key="9">
    <source>
        <dbReference type="ARBA" id="ARBA00023136"/>
    </source>
</evidence>
<gene>
    <name evidence="13" type="ORF">ENO34_03325</name>
</gene>
<dbReference type="Proteomes" id="UP000885621">
    <property type="component" value="Unassembled WGS sequence"/>
</dbReference>
<feature type="transmembrane region" description="Helical" evidence="10">
    <location>
        <begin position="209"/>
        <end position="233"/>
    </location>
</feature>
<evidence type="ECO:0000259" key="12">
    <source>
        <dbReference type="Pfam" id="PF22776"/>
    </source>
</evidence>
<dbReference type="GO" id="GO:0015079">
    <property type="term" value="F:potassium ion transmembrane transporter activity"/>
    <property type="evidence" value="ECO:0007669"/>
    <property type="project" value="InterPro"/>
</dbReference>
<feature type="transmembrane region" description="Helical" evidence="10">
    <location>
        <begin position="397"/>
        <end position="417"/>
    </location>
</feature>
<keyword evidence="9 10" id="KW-0472">Membrane</keyword>
<protein>
    <submittedName>
        <fullName evidence="13">Potassium transporter Kup</fullName>
    </submittedName>
</protein>
<proteinExistence type="predicted"/>
<feature type="transmembrane region" description="Helical" evidence="10">
    <location>
        <begin position="423"/>
        <end position="442"/>
    </location>
</feature>
<dbReference type="EMBL" id="DSFC01000189">
    <property type="protein sequence ID" value="HEV09416.1"/>
    <property type="molecule type" value="Genomic_DNA"/>
</dbReference>
<feature type="transmembrane region" description="Helical" evidence="10">
    <location>
        <begin position="372"/>
        <end position="390"/>
    </location>
</feature>
<feature type="transmembrane region" description="Helical" evidence="10">
    <location>
        <begin position="12"/>
        <end position="38"/>
    </location>
</feature>
<evidence type="ECO:0000259" key="11">
    <source>
        <dbReference type="Pfam" id="PF02705"/>
    </source>
</evidence>
<keyword evidence="6" id="KW-0630">Potassium</keyword>
<dbReference type="Pfam" id="PF22776">
    <property type="entry name" value="K_trans_C"/>
    <property type="match status" value="1"/>
</dbReference>
<evidence type="ECO:0000256" key="1">
    <source>
        <dbReference type="ARBA" id="ARBA00004141"/>
    </source>
</evidence>
<feature type="transmembrane region" description="Helical" evidence="10">
    <location>
        <begin position="167"/>
        <end position="189"/>
    </location>
</feature>
<dbReference type="InterPro" id="IPR053952">
    <property type="entry name" value="K_trans_C"/>
</dbReference>
<comment type="subcellular location">
    <subcellularLocation>
        <location evidence="1">Membrane</location>
        <topology evidence="1">Multi-pass membrane protein</topology>
    </subcellularLocation>
</comment>
<dbReference type="InterPro" id="IPR003855">
    <property type="entry name" value="K+_transporter"/>
</dbReference>
<name>A0A831YCR6_9AQUI</name>
<evidence type="ECO:0000256" key="3">
    <source>
        <dbReference type="ARBA" id="ARBA00022538"/>
    </source>
</evidence>